<evidence type="ECO:0000313" key="3">
    <source>
        <dbReference type="Proteomes" id="UP000188729"/>
    </source>
</evidence>
<dbReference type="AlphaFoldDB" id="A0A1V2EZ18"/>
<dbReference type="OrthoDB" id="7554925at2"/>
<accession>A0A1V2EZ18</accession>
<comment type="caution">
    <text evidence="2">The sequence shown here is derived from an EMBL/GenBank/DDBJ whole genome shotgun (WGS) entry which is preliminary data.</text>
</comment>
<sequence length="248" mass="26717">MTPNFARLLADAWGIFRREADLILRIAGPLVFLPALAVQLLADPMPPLPAEPGNEASMEAWMNAVSVWGQGNALWYLLADLIGMVGLAGIALLLLSGGRLTVGESLHIALRRLGRFVLLNLLVAIPVGLGLWMFVLPGLYLQARFIAALPVVASEPQQSAGRALARSWRMTAPASWGILGAVVALFLAQWFFVSPLFSADGWLRQPAHDNPFLIALVTMLLTAAGAIYNVALLLVGIVVYRRFARSGT</sequence>
<feature type="transmembrane region" description="Helical" evidence="1">
    <location>
        <begin position="73"/>
        <end position="95"/>
    </location>
</feature>
<dbReference type="RefSeq" id="WP_076743177.1">
    <property type="nucleotide sequence ID" value="NZ_MPSB01000001.1"/>
</dbReference>
<dbReference type="Proteomes" id="UP000188729">
    <property type="component" value="Unassembled WGS sequence"/>
</dbReference>
<dbReference type="EMBL" id="MPSB01000001">
    <property type="protein sequence ID" value="ONF97753.1"/>
    <property type="molecule type" value="Genomic_DNA"/>
</dbReference>
<keyword evidence="1" id="KW-1133">Transmembrane helix</keyword>
<evidence type="ECO:0000256" key="1">
    <source>
        <dbReference type="SAM" id="Phobius"/>
    </source>
</evidence>
<feature type="transmembrane region" description="Helical" evidence="1">
    <location>
        <begin position="170"/>
        <end position="192"/>
    </location>
</feature>
<organism evidence="2 3">
    <name type="scientific">Sphingomonas jeddahensis</name>
    <dbReference type="NCBI Taxonomy" id="1915074"/>
    <lineage>
        <taxon>Bacteria</taxon>
        <taxon>Pseudomonadati</taxon>
        <taxon>Pseudomonadota</taxon>
        <taxon>Alphaproteobacteria</taxon>
        <taxon>Sphingomonadales</taxon>
        <taxon>Sphingomonadaceae</taxon>
        <taxon>Sphingomonas</taxon>
    </lineage>
</organism>
<keyword evidence="1" id="KW-0472">Membrane</keyword>
<dbReference type="STRING" id="1915074.SPHI_03890"/>
<gene>
    <name evidence="2" type="ORF">SPHI_03890</name>
</gene>
<protein>
    <submittedName>
        <fullName evidence="2">Membrane domain of glycerophosphoryl diester phosphodiesterase</fullName>
    </submittedName>
</protein>
<keyword evidence="1" id="KW-0812">Transmembrane</keyword>
<feature type="transmembrane region" description="Helical" evidence="1">
    <location>
        <begin position="212"/>
        <end position="240"/>
    </location>
</feature>
<evidence type="ECO:0000313" key="2">
    <source>
        <dbReference type="EMBL" id="ONF97753.1"/>
    </source>
</evidence>
<proteinExistence type="predicted"/>
<feature type="transmembrane region" description="Helical" evidence="1">
    <location>
        <begin position="116"/>
        <end position="135"/>
    </location>
</feature>
<keyword evidence="3" id="KW-1185">Reference proteome</keyword>
<reference evidence="2 3" key="1">
    <citation type="submission" date="2016-11" db="EMBL/GenBank/DDBJ databases">
        <title>Genome sequence of Sphingomonas jeddahensis G39.</title>
        <authorList>
            <person name="Poehlein A."/>
            <person name="Wuebbeler J.H."/>
            <person name="Steinbuechel A."/>
            <person name="Daniel R."/>
        </authorList>
    </citation>
    <scope>NUCLEOTIDE SEQUENCE [LARGE SCALE GENOMIC DNA]</scope>
    <source>
        <strain evidence="2 3">G39</strain>
    </source>
</reference>
<name>A0A1V2EZ18_9SPHN</name>